<evidence type="ECO:0000313" key="3">
    <source>
        <dbReference type="Proteomes" id="UP000316238"/>
    </source>
</evidence>
<proteinExistence type="predicted"/>
<dbReference type="Proteomes" id="UP000316238">
    <property type="component" value="Unassembled WGS sequence"/>
</dbReference>
<protein>
    <submittedName>
        <fullName evidence="2">Uncharacterized protein</fullName>
    </submittedName>
</protein>
<dbReference type="EMBL" id="NQJD01000018">
    <property type="protein sequence ID" value="TAA74734.1"/>
    <property type="molecule type" value="Genomic_DNA"/>
</dbReference>
<accession>A0A521G126</accession>
<dbReference type="AlphaFoldDB" id="A0A521G126"/>
<keyword evidence="3" id="KW-1185">Reference proteome</keyword>
<evidence type="ECO:0000256" key="1">
    <source>
        <dbReference type="SAM" id="Coils"/>
    </source>
</evidence>
<gene>
    <name evidence="2" type="ORF">CDV28_1188</name>
</gene>
<organism evidence="2 3">
    <name type="scientific">Candidatus Electronema aureum</name>
    <dbReference type="NCBI Taxonomy" id="2005002"/>
    <lineage>
        <taxon>Bacteria</taxon>
        <taxon>Pseudomonadati</taxon>
        <taxon>Thermodesulfobacteriota</taxon>
        <taxon>Desulfobulbia</taxon>
        <taxon>Desulfobulbales</taxon>
        <taxon>Desulfobulbaceae</taxon>
        <taxon>Candidatus Electronema</taxon>
    </lineage>
</organism>
<reference evidence="2" key="1">
    <citation type="submission" date="2017-07" db="EMBL/GenBank/DDBJ databases">
        <title>The cable genome - Insights into the physiology and evolution of filamentous bacteria capable of sulfide oxidation via long distance electron transfer.</title>
        <authorList>
            <person name="Thorup C."/>
            <person name="Bjerg J.T."/>
            <person name="Schreiber L."/>
            <person name="Nielsen L.P."/>
            <person name="Kjeldsen K.U."/>
            <person name="Boesen T."/>
            <person name="Boggild A."/>
            <person name="Meysman F."/>
            <person name="Geelhoed J."/>
            <person name="Schramm A."/>
        </authorList>
    </citation>
    <scope>NUCLEOTIDE SEQUENCE [LARGE SCALE GENOMIC DNA]</scope>
    <source>
        <strain evidence="2">GS</strain>
    </source>
</reference>
<feature type="coiled-coil region" evidence="1">
    <location>
        <begin position="56"/>
        <end position="97"/>
    </location>
</feature>
<sequence length="116" mass="13124">MHKVNNMESSKIRALTIKCLHEAVLEMMSFEWHEEVAKLPTAKRKKVSLLVLDCFNWKVKLENAQLEAILAQLEENKEALEAGTKKVNEALKNLKQVKDVLDATSSLLNVVARVVV</sequence>
<evidence type="ECO:0000313" key="2">
    <source>
        <dbReference type="EMBL" id="TAA74734.1"/>
    </source>
</evidence>
<comment type="caution">
    <text evidence="2">The sequence shown here is derived from an EMBL/GenBank/DDBJ whole genome shotgun (WGS) entry which is preliminary data.</text>
</comment>
<keyword evidence="1" id="KW-0175">Coiled coil</keyword>
<name>A0A521G126_9BACT</name>